<dbReference type="Proteomes" id="UP000813385">
    <property type="component" value="Unassembled WGS sequence"/>
</dbReference>
<dbReference type="OrthoDB" id="17212at2759"/>
<feature type="region of interest" description="Disordered" evidence="2">
    <location>
        <begin position="1"/>
        <end position="41"/>
    </location>
</feature>
<comment type="caution">
    <text evidence="3">The sequence shown here is derived from an EMBL/GenBank/DDBJ whole genome shotgun (WGS) entry which is preliminary data.</text>
</comment>
<organism evidence="3 4">
    <name type="scientific">Plectosphaerella cucumerina</name>
    <dbReference type="NCBI Taxonomy" id="40658"/>
    <lineage>
        <taxon>Eukaryota</taxon>
        <taxon>Fungi</taxon>
        <taxon>Dikarya</taxon>
        <taxon>Ascomycota</taxon>
        <taxon>Pezizomycotina</taxon>
        <taxon>Sordariomycetes</taxon>
        <taxon>Hypocreomycetidae</taxon>
        <taxon>Glomerellales</taxon>
        <taxon>Plectosphaerellaceae</taxon>
        <taxon>Plectosphaerella</taxon>
    </lineage>
</organism>
<dbReference type="GO" id="GO:0005634">
    <property type="term" value="C:nucleus"/>
    <property type="evidence" value="ECO:0007669"/>
    <property type="project" value="TreeGrafter"/>
</dbReference>
<dbReference type="GO" id="GO:0003676">
    <property type="term" value="F:nucleic acid binding"/>
    <property type="evidence" value="ECO:0007669"/>
    <property type="project" value="InterPro"/>
</dbReference>
<dbReference type="PANTHER" id="PTHR10300">
    <property type="entry name" value="CALCIPRESSIN"/>
    <property type="match status" value="1"/>
</dbReference>
<feature type="compositionally biased region" description="Low complexity" evidence="2">
    <location>
        <begin position="10"/>
        <end position="35"/>
    </location>
</feature>
<evidence type="ECO:0000313" key="3">
    <source>
        <dbReference type="EMBL" id="KAH7367246.1"/>
    </source>
</evidence>
<dbReference type="InterPro" id="IPR012677">
    <property type="entry name" value="Nucleotide-bd_a/b_plait_sf"/>
</dbReference>
<sequence length="260" mass="28182">MATQSPTLEASRPLSSRRSSASGKSLKLDLSSLPPLTQPTPPSNTLLFTNLQDVAVFRPDNLQTIRDLITQSAPIHSWAPFKSFRRIVVSFFDEDAAIAVRRVWDGEAVLGNTVRVYFGTPTPIDPADSHLALPDAGKLFFISPPPSPPHGWEMRLEDAPNKMVHAEDLADALAKLRHEASRAADTGIVTPISPVDAPAGHRTTRSRSSTLLYQPEVTGTSPVADLPAICLEDMTDEPVIPAPAKPIMAHTSRPPVELMH</sequence>
<name>A0A8K0X6U0_9PEZI</name>
<dbReference type="GO" id="GO:0005737">
    <property type="term" value="C:cytoplasm"/>
    <property type="evidence" value="ECO:0007669"/>
    <property type="project" value="TreeGrafter"/>
</dbReference>
<gene>
    <name evidence="3" type="ORF">B0T11DRAFT_274941</name>
</gene>
<evidence type="ECO:0000256" key="2">
    <source>
        <dbReference type="SAM" id="MobiDB-lite"/>
    </source>
</evidence>
<dbReference type="GO" id="GO:0008597">
    <property type="term" value="F:calcium-dependent protein serine/threonine phosphatase regulator activity"/>
    <property type="evidence" value="ECO:0007669"/>
    <property type="project" value="TreeGrafter"/>
</dbReference>
<reference evidence="3" key="1">
    <citation type="journal article" date="2021" name="Nat. Commun.">
        <title>Genetic determinants of endophytism in the Arabidopsis root mycobiome.</title>
        <authorList>
            <person name="Mesny F."/>
            <person name="Miyauchi S."/>
            <person name="Thiergart T."/>
            <person name="Pickel B."/>
            <person name="Atanasova L."/>
            <person name="Karlsson M."/>
            <person name="Huettel B."/>
            <person name="Barry K.W."/>
            <person name="Haridas S."/>
            <person name="Chen C."/>
            <person name="Bauer D."/>
            <person name="Andreopoulos W."/>
            <person name="Pangilinan J."/>
            <person name="LaButti K."/>
            <person name="Riley R."/>
            <person name="Lipzen A."/>
            <person name="Clum A."/>
            <person name="Drula E."/>
            <person name="Henrissat B."/>
            <person name="Kohler A."/>
            <person name="Grigoriev I.V."/>
            <person name="Martin F.M."/>
            <person name="Hacquard S."/>
        </authorList>
    </citation>
    <scope>NUCLEOTIDE SEQUENCE</scope>
    <source>
        <strain evidence="3">MPI-CAGE-AT-0016</strain>
    </source>
</reference>
<dbReference type="InterPro" id="IPR035979">
    <property type="entry name" value="RBD_domain_sf"/>
</dbReference>
<dbReference type="FunFam" id="3.30.70.330:FF:000503">
    <property type="entry name" value="Calcineurin binding protein, putative"/>
    <property type="match status" value="1"/>
</dbReference>
<dbReference type="AlphaFoldDB" id="A0A8K0X6U0"/>
<dbReference type="InterPro" id="IPR006931">
    <property type="entry name" value="Calcipressin"/>
</dbReference>
<comment type="similarity">
    <text evidence="1">Belongs to the RCAN family.</text>
</comment>
<accession>A0A8K0X6U0</accession>
<dbReference type="Gene3D" id="3.30.70.330">
    <property type="match status" value="1"/>
</dbReference>
<feature type="region of interest" description="Disordered" evidence="2">
    <location>
        <begin position="191"/>
        <end position="211"/>
    </location>
</feature>
<dbReference type="Pfam" id="PF04847">
    <property type="entry name" value="Calcipressin"/>
    <property type="match status" value="1"/>
</dbReference>
<keyword evidence="4" id="KW-1185">Reference proteome</keyword>
<dbReference type="CDD" id="cd12434">
    <property type="entry name" value="RRM_RCAN_like"/>
    <property type="match status" value="1"/>
</dbReference>
<evidence type="ECO:0000256" key="1">
    <source>
        <dbReference type="ARBA" id="ARBA00008209"/>
    </source>
</evidence>
<dbReference type="EMBL" id="JAGPXD010000002">
    <property type="protein sequence ID" value="KAH7367246.1"/>
    <property type="molecule type" value="Genomic_DNA"/>
</dbReference>
<proteinExistence type="inferred from homology"/>
<dbReference type="PANTHER" id="PTHR10300:SF14">
    <property type="entry name" value="PROTEIN SARAH"/>
    <property type="match status" value="1"/>
</dbReference>
<protein>
    <submittedName>
        <fullName evidence="3">Calcipressin-domain-containing protein</fullName>
    </submittedName>
</protein>
<dbReference type="SUPFAM" id="SSF54928">
    <property type="entry name" value="RNA-binding domain, RBD"/>
    <property type="match status" value="1"/>
</dbReference>
<dbReference type="GO" id="GO:0019722">
    <property type="term" value="P:calcium-mediated signaling"/>
    <property type="evidence" value="ECO:0007669"/>
    <property type="project" value="InterPro"/>
</dbReference>
<evidence type="ECO:0000313" key="4">
    <source>
        <dbReference type="Proteomes" id="UP000813385"/>
    </source>
</evidence>